<dbReference type="RefSeq" id="XP_008617681.1">
    <property type="nucleotide sequence ID" value="XM_008619459.1"/>
</dbReference>
<dbReference type="RefSeq" id="XP_008617683.1">
    <property type="nucleotide sequence ID" value="XM_008619461.1"/>
</dbReference>
<dbReference type="GeneID" id="19954103"/>
<dbReference type="EMBL" id="JH767190">
    <property type="protein sequence ID" value="EQC28864.1"/>
    <property type="molecule type" value="Genomic_DNA"/>
</dbReference>
<dbReference type="InParanoid" id="T0Q5Z6"/>
<keyword evidence="2" id="KW-1185">Reference proteome</keyword>
<proteinExistence type="predicted"/>
<dbReference type="Proteomes" id="UP000030762">
    <property type="component" value="Unassembled WGS sequence"/>
</dbReference>
<protein>
    <submittedName>
        <fullName evidence="1">Uncharacterized protein</fullName>
    </submittedName>
</protein>
<dbReference type="VEuPathDB" id="FungiDB:SDRG_13376"/>
<dbReference type="AlphaFoldDB" id="T0Q5Z6"/>
<dbReference type="EMBL" id="JH767190">
    <property type="protein sequence ID" value="EQC28865.1"/>
    <property type="molecule type" value="Genomic_DNA"/>
</dbReference>
<reference evidence="1 2" key="1">
    <citation type="submission" date="2012-04" db="EMBL/GenBank/DDBJ databases">
        <title>The Genome Sequence of Saprolegnia declina VS20.</title>
        <authorList>
            <consortium name="The Broad Institute Genome Sequencing Platform"/>
            <person name="Russ C."/>
            <person name="Nusbaum C."/>
            <person name="Tyler B."/>
            <person name="van West P."/>
            <person name="Dieguez-Uribeondo J."/>
            <person name="de Bruijn I."/>
            <person name="Tripathy S."/>
            <person name="Jiang R."/>
            <person name="Young S.K."/>
            <person name="Zeng Q."/>
            <person name="Gargeya S."/>
            <person name="Fitzgerald M."/>
            <person name="Haas B."/>
            <person name="Abouelleil A."/>
            <person name="Alvarado L."/>
            <person name="Arachchi H.M."/>
            <person name="Berlin A."/>
            <person name="Chapman S.B."/>
            <person name="Goldberg J."/>
            <person name="Griggs A."/>
            <person name="Gujja S."/>
            <person name="Hansen M."/>
            <person name="Howarth C."/>
            <person name="Imamovic A."/>
            <person name="Larimer J."/>
            <person name="McCowen C."/>
            <person name="Montmayeur A."/>
            <person name="Murphy C."/>
            <person name="Neiman D."/>
            <person name="Pearson M."/>
            <person name="Priest M."/>
            <person name="Roberts A."/>
            <person name="Saif S."/>
            <person name="Shea T."/>
            <person name="Sisk P."/>
            <person name="Sykes S."/>
            <person name="Wortman J."/>
            <person name="Nusbaum C."/>
            <person name="Birren B."/>
        </authorList>
    </citation>
    <scope>NUCLEOTIDE SEQUENCE [LARGE SCALE GENOMIC DNA]</scope>
    <source>
        <strain evidence="1 2">VS20</strain>
    </source>
</reference>
<dbReference type="RefSeq" id="XP_008617682.1">
    <property type="nucleotide sequence ID" value="XM_008619460.1"/>
</dbReference>
<name>T0Q5Z6_SAPDV</name>
<gene>
    <name evidence="1" type="ORF">SDRG_13376</name>
</gene>
<sequence>MSHPNPEVWRQHIANQGERMLAALEDMIRQVNRQVVGQLFGNVLDVSVQCLAALPMPTSRVLAVIQDLRYIYHLHFRADLPPPLAFRNALQAFSPLINEHTVAQHRDRVLDLLEQLAVAFDINDNVVLQMVHELRY</sequence>
<accession>T0Q5Z6</accession>
<organism evidence="1 2">
    <name type="scientific">Saprolegnia diclina (strain VS20)</name>
    <dbReference type="NCBI Taxonomy" id="1156394"/>
    <lineage>
        <taxon>Eukaryota</taxon>
        <taxon>Sar</taxon>
        <taxon>Stramenopiles</taxon>
        <taxon>Oomycota</taxon>
        <taxon>Saprolegniomycetes</taxon>
        <taxon>Saprolegniales</taxon>
        <taxon>Saprolegniaceae</taxon>
        <taxon>Saprolegnia</taxon>
    </lineage>
</organism>
<dbReference type="EMBL" id="JH767190">
    <property type="protein sequence ID" value="EQC28866.1"/>
    <property type="molecule type" value="Genomic_DNA"/>
</dbReference>
<evidence type="ECO:0000313" key="1">
    <source>
        <dbReference type="EMBL" id="EQC28865.1"/>
    </source>
</evidence>
<evidence type="ECO:0000313" key="2">
    <source>
        <dbReference type="Proteomes" id="UP000030762"/>
    </source>
</evidence>